<accession>A0A975BRR9</accession>
<gene>
    <name evidence="1" type="ORF">dnm_062590</name>
</gene>
<dbReference type="EMBL" id="CP061800">
    <property type="protein sequence ID" value="QTA90198.1"/>
    <property type="molecule type" value="Genomic_DNA"/>
</dbReference>
<dbReference type="KEGG" id="dmm:dnm_062590"/>
<evidence type="ECO:0000313" key="2">
    <source>
        <dbReference type="Proteomes" id="UP000663722"/>
    </source>
</evidence>
<dbReference type="AlphaFoldDB" id="A0A975BRR9"/>
<proteinExistence type="predicted"/>
<dbReference type="Proteomes" id="UP000663722">
    <property type="component" value="Chromosome"/>
</dbReference>
<name>A0A975BRR9_9BACT</name>
<sequence length="58" mass="6722">MEGREQPHLAKNIILVIKLRPAPLIRPNAWGEEVHSLQIFLFNNCLYFERAGNYSESP</sequence>
<keyword evidence="2" id="KW-1185">Reference proteome</keyword>
<protein>
    <submittedName>
        <fullName evidence="1">Uncharacterized protein</fullName>
    </submittedName>
</protein>
<organism evidence="1 2">
    <name type="scientific">Desulfonema magnum</name>
    <dbReference type="NCBI Taxonomy" id="45655"/>
    <lineage>
        <taxon>Bacteria</taxon>
        <taxon>Pseudomonadati</taxon>
        <taxon>Thermodesulfobacteriota</taxon>
        <taxon>Desulfobacteria</taxon>
        <taxon>Desulfobacterales</taxon>
        <taxon>Desulfococcaceae</taxon>
        <taxon>Desulfonema</taxon>
    </lineage>
</organism>
<reference evidence="1" key="1">
    <citation type="journal article" date="2021" name="Microb. Physiol.">
        <title>Proteogenomic Insights into the Physiology of Marine, Sulfate-Reducing, Filamentous Desulfonema limicola and Desulfonema magnum.</title>
        <authorList>
            <person name="Schnaars V."/>
            <person name="Wohlbrand L."/>
            <person name="Scheve S."/>
            <person name="Hinrichs C."/>
            <person name="Reinhardt R."/>
            <person name="Rabus R."/>
        </authorList>
    </citation>
    <scope>NUCLEOTIDE SEQUENCE</scope>
    <source>
        <strain evidence="1">4be13</strain>
    </source>
</reference>
<evidence type="ECO:0000313" key="1">
    <source>
        <dbReference type="EMBL" id="QTA90198.1"/>
    </source>
</evidence>